<keyword evidence="5 7" id="KW-0408">Iron</keyword>
<dbReference type="PANTHER" id="PTHR36964:SF1">
    <property type="entry name" value="PROTEIN-METHIONINE-SULFOXIDE REDUCTASE HEME-BINDING SUBUNIT MSRQ"/>
    <property type="match status" value="1"/>
</dbReference>
<dbReference type="GO" id="GO:0009055">
    <property type="term" value="F:electron transfer activity"/>
    <property type="evidence" value="ECO:0007669"/>
    <property type="project" value="UniProtKB-UniRule"/>
</dbReference>
<keyword evidence="2 7" id="KW-0813">Transport</keyword>
<feature type="transmembrane region" description="Helical" evidence="7">
    <location>
        <begin position="84"/>
        <end position="102"/>
    </location>
</feature>
<keyword evidence="3 7" id="KW-0812">Transmembrane</keyword>
<evidence type="ECO:0000256" key="1">
    <source>
        <dbReference type="ARBA" id="ARBA00004141"/>
    </source>
</evidence>
<evidence type="ECO:0000313" key="10">
    <source>
        <dbReference type="Proteomes" id="UP000319255"/>
    </source>
</evidence>
<dbReference type="GO" id="GO:0005886">
    <property type="term" value="C:plasma membrane"/>
    <property type="evidence" value="ECO:0007669"/>
    <property type="project" value="UniProtKB-SubCell"/>
</dbReference>
<dbReference type="InterPro" id="IPR013130">
    <property type="entry name" value="Fe3_Rdtase_TM_dom"/>
</dbReference>
<feature type="transmembrane region" description="Helical" evidence="7">
    <location>
        <begin position="180"/>
        <end position="196"/>
    </location>
</feature>
<comment type="cofactor">
    <cofactor evidence="7">
        <name>FMN</name>
        <dbReference type="ChEBI" id="CHEBI:58210"/>
    </cofactor>
    <text evidence="7">Binds 1 FMN per subunit.</text>
</comment>
<dbReference type="GO" id="GO:0046872">
    <property type="term" value="F:metal ion binding"/>
    <property type="evidence" value="ECO:0007669"/>
    <property type="project" value="UniProtKB-KW"/>
</dbReference>
<dbReference type="OrthoDB" id="9788328at2"/>
<comment type="subunit">
    <text evidence="7">Heterodimer of a catalytic subunit (MsrP) and a heme-binding subunit (MsrQ).</text>
</comment>
<comment type="subcellular location">
    <subcellularLocation>
        <location evidence="7">Cell membrane</location>
        <topology evidence="7">Multi-pass membrane protein</topology>
    </subcellularLocation>
    <subcellularLocation>
        <location evidence="1">Membrane</location>
        <topology evidence="1">Multi-pass membrane protein</topology>
    </subcellularLocation>
</comment>
<feature type="transmembrane region" description="Helical" evidence="7">
    <location>
        <begin position="157"/>
        <end position="174"/>
    </location>
</feature>
<dbReference type="Pfam" id="PF01794">
    <property type="entry name" value="Ferric_reduct"/>
    <property type="match status" value="1"/>
</dbReference>
<keyword evidence="6 7" id="KW-0472">Membrane</keyword>
<dbReference type="PANTHER" id="PTHR36964">
    <property type="entry name" value="PROTEIN-METHIONINE-SULFOXIDE REDUCTASE HEME-BINDING SUBUNIT MSRQ"/>
    <property type="match status" value="1"/>
</dbReference>
<gene>
    <name evidence="7 9" type="primary">msrQ</name>
    <name evidence="9" type="ORF">FJM51_19160</name>
</gene>
<evidence type="ECO:0000256" key="2">
    <source>
        <dbReference type="ARBA" id="ARBA00022448"/>
    </source>
</evidence>
<keyword evidence="7" id="KW-0288">FMN</keyword>
<evidence type="ECO:0000256" key="3">
    <source>
        <dbReference type="ARBA" id="ARBA00022692"/>
    </source>
</evidence>
<feature type="transmembrane region" description="Helical" evidence="7">
    <location>
        <begin position="20"/>
        <end position="40"/>
    </location>
</feature>
<dbReference type="NCBIfam" id="NF003833">
    <property type="entry name" value="PRK05419.1-5"/>
    <property type="match status" value="1"/>
</dbReference>
<sequence>MRGIADALNRWLRRVPVWPWYVIGFAPAALWLRAGLLNALGPDPARALEQNLGLTALQLLIAALAVTPLRELTGVSFLRFRRMIGLMAFYYLLLHLAAWVVFDRGMDLAAALTDIVKRPYIVVGMTALVLLLPVALTSTDRAIRSLGGARWRALHRLVYPATALGAVHFVWLVKAWPPEPLVYAGIVAALLLYRLLPRRGRVRTLARPA</sequence>
<protein>
    <recommendedName>
        <fullName evidence="7">Protein-methionine-sulfoxide reductase heme-binding subunit MsrQ</fullName>
    </recommendedName>
    <alternativeName>
        <fullName evidence="7">Flavocytochrome MsrQ</fullName>
    </alternativeName>
</protein>
<keyword evidence="10" id="KW-1185">Reference proteome</keyword>
<name>A0A501WLT1_9RHOB</name>
<dbReference type="Proteomes" id="UP000319255">
    <property type="component" value="Unassembled WGS sequence"/>
</dbReference>
<keyword evidence="7" id="KW-0285">Flavoprotein</keyword>
<comment type="cofactor">
    <cofactor evidence="7">
        <name>heme b</name>
        <dbReference type="ChEBI" id="CHEBI:60344"/>
    </cofactor>
    <text evidence="7">Binds 1 heme b (iron(II)-protoporphyrin IX) group per subunit.</text>
</comment>
<feature type="domain" description="Ferric oxidoreductase" evidence="8">
    <location>
        <begin position="53"/>
        <end position="165"/>
    </location>
</feature>
<keyword evidence="7" id="KW-0349">Heme</keyword>
<comment type="caution">
    <text evidence="9">The sequence shown here is derived from an EMBL/GenBank/DDBJ whole genome shotgun (WGS) entry which is preliminary data.</text>
</comment>
<keyword evidence="7" id="KW-1003">Cell membrane</keyword>
<dbReference type="GO" id="GO:0030091">
    <property type="term" value="P:protein repair"/>
    <property type="evidence" value="ECO:0007669"/>
    <property type="project" value="UniProtKB-UniRule"/>
</dbReference>
<comment type="similarity">
    <text evidence="7">Belongs to the MsrQ family.</text>
</comment>
<evidence type="ECO:0000256" key="5">
    <source>
        <dbReference type="ARBA" id="ARBA00023004"/>
    </source>
</evidence>
<keyword evidence="4 7" id="KW-1133">Transmembrane helix</keyword>
<evidence type="ECO:0000256" key="4">
    <source>
        <dbReference type="ARBA" id="ARBA00022989"/>
    </source>
</evidence>
<keyword evidence="7" id="KW-0249">Electron transport</keyword>
<comment type="function">
    <text evidence="7">Part of the MsrPQ system that repairs oxidized periplasmic proteins containing methionine sulfoxide residues (Met-O), using respiratory chain electrons. Thus protects these proteins from oxidative-stress damage caused by reactive species of oxygen and chlorine generated by the host defense mechanisms. MsrPQ is essential for the maintenance of envelope integrity under bleach stress, rescuing a wide series of structurally unrelated periplasmic proteins from methionine oxidation. MsrQ provides electrons for reduction to the reductase catalytic subunit MsrP, using the quinone pool of the respiratory chain.</text>
</comment>
<dbReference type="AlphaFoldDB" id="A0A501WLT1"/>
<organism evidence="9 10">
    <name type="scientific">Amaricoccus solimangrovi</name>
    <dbReference type="NCBI Taxonomy" id="2589815"/>
    <lineage>
        <taxon>Bacteria</taxon>
        <taxon>Pseudomonadati</taxon>
        <taxon>Pseudomonadota</taxon>
        <taxon>Alphaproteobacteria</taxon>
        <taxon>Rhodobacterales</taxon>
        <taxon>Paracoccaceae</taxon>
        <taxon>Amaricoccus</taxon>
    </lineage>
</organism>
<proteinExistence type="inferred from homology"/>
<feature type="transmembrane region" description="Helical" evidence="7">
    <location>
        <begin position="52"/>
        <end position="72"/>
    </location>
</feature>
<dbReference type="RefSeq" id="WP_140455742.1">
    <property type="nucleotide sequence ID" value="NZ_VFRP01000026.1"/>
</dbReference>
<dbReference type="HAMAP" id="MF_01207">
    <property type="entry name" value="MsrQ"/>
    <property type="match status" value="1"/>
</dbReference>
<evidence type="ECO:0000256" key="7">
    <source>
        <dbReference type="HAMAP-Rule" id="MF_01207"/>
    </source>
</evidence>
<dbReference type="GO" id="GO:0016679">
    <property type="term" value="F:oxidoreductase activity, acting on diphenols and related substances as donors"/>
    <property type="evidence" value="ECO:0007669"/>
    <property type="project" value="TreeGrafter"/>
</dbReference>
<dbReference type="GO" id="GO:0010181">
    <property type="term" value="F:FMN binding"/>
    <property type="evidence" value="ECO:0007669"/>
    <property type="project" value="UniProtKB-UniRule"/>
</dbReference>
<evidence type="ECO:0000313" key="9">
    <source>
        <dbReference type="EMBL" id="TPE47991.1"/>
    </source>
</evidence>
<dbReference type="GO" id="GO:0020037">
    <property type="term" value="F:heme binding"/>
    <property type="evidence" value="ECO:0007669"/>
    <property type="project" value="UniProtKB-UniRule"/>
</dbReference>
<evidence type="ECO:0000259" key="8">
    <source>
        <dbReference type="Pfam" id="PF01794"/>
    </source>
</evidence>
<reference evidence="9 10" key="1">
    <citation type="submission" date="2019-06" db="EMBL/GenBank/DDBJ databases">
        <title>A novel bacterium of genus Amaricoccus, isolated from marine sediment.</title>
        <authorList>
            <person name="Huang H."/>
            <person name="Mo K."/>
            <person name="Hu Y."/>
        </authorList>
    </citation>
    <scope>NUCLEOTIDE SEQUENCE [LARGE SCALE GENOMIC DNA]</scope>
    <source>
        <strain evidence="9 10">HB172011</strain>
    </source>
</reference>
<dbReference type="EMBL" id="VFRP01000026">
    <property type="protein sequence ID" value="TPE47991.1"/>
    <property type="molecule type" value="Genomic_DNA"/>
</dbReference>
<accession>A0A501WLT1</accession>
<evidence type="ECO:0000256" key="6">
    <source>
        <dbReference type="ARBA" id="ARBA00023136"/>
    </source>
</evidence>
<dbReference type="InterPro" id="IPR022837">
    <property type="entry name" value="MsrQ-like"/>
</dbReference>
<keyword evidence="7" id="KW-0479">Metal-binding</keyword>
<feature type="transmembrane region" description="Helical" evidence="7">
    <location>
        <begin position="118"/>
        <end position="136"/>
    </location>
</feature>